<protein>
    <submittedName>
        <fullName evidence="1">Protein-L-isoaspartate(D-aspartate) O-methyltransferase</fullName>
        <ecNumber evidence="1">2.1.1.77</ecNumber>
    </submittedName>
</protein>
<keyword evidence="1" id="KW-0489">Methyltransferase</keyword>
<keyword evidence="1" id="KW-0808">Transferase</keyword>
<keyword evidence="2" id="KW-1185">Reference proteome</keyword>
<dbReference type="Proteomes" id="UP000530564">
    <property type="component" value="Unassembled WGS sequence"/>
</dbReference>
<reference evidence="1 2" key="1">
    <citation type="submission" date="2020-08" db="EMBL/GenBank/DDBJ databases">
        <title>Genomic Encyclopedia of Type Strains, Phase IV (KMG-IV): sequencing the most valuable type-strain genomes for metagenomic binning, comparative biology and taxonomic classification.</title>
        <authorList>
            <person name="Goeker M."/>
        </authorList>
    </citation>
    <scope>NUCLEOTIDE SEQUENCE [LARGE SCALE GENOMIC DNA]</scope>
    <source>
        <strain evidence="1 2">DSM 21793</strain>
    </source>
</reference>
<dbReference type="GO" id="GO:0032259">
    <property type="term" value="P:methylation"/>
    <property type="evidence" value="ECO:0007669"/>
    <property type="project" value="UniProtKB-KW"/>
</dbReference>
<proteinExistence type="predicted"/>
<accession>A0A839ZTC1</accession>
<dbReference type="Gene3D" id="3.40.50.150">
    <property type="entry name" value="Vaccinia Virus protein VP39"/>
    <property type="match status" value="2"/>
</dbReference>
<organism evidence="1 2">
    <name type="scientific">Phenylobacterium haematophilum</name>
    <dbReference type="NCBI Taxonomy" id="98513"/>
    <lineage>
        <taxon>Bacteria</taxon>
        <taxon>Pseudomonadati</taxon>
        <taxon>Pseudomonadota</taxon>
        <taxon>Alphaproteobacteria</taxon>
        <taxon>Caulobacterales</taxon>
        <taxon>Caulobacteraceae</taxon>
        <taxon>Phenylobacterium</taxon>
    </lineage>
</organism>
<name>A0A839ZTC1_9CAUL</name>
<comment type="caution">
    <text evidence="1">The sequence shown here is derived from an EMBL/GenBank/DDBJ whole genome shotgun (WGS) entry which is preliminary data.</text>
</comment>
<dbReference type="GO" id="GO:0004719">
    <property type="term" value="F:protein-L-isoaspartate (D-aspartate) O-methyltransferase activity"/>
    <property type="evidence" value="ECO:0007669"/>
    <property type="project" value="UniProtKB-EC"/>
</dbReference>
<dbReference type="EMBL" id="JACIDK010000001">
    <property type="protein sequence ID" value="MBB3889675.1"/>
    <property type="molecule type" value="Genomic_DNA"/>
</dbReference>
<dbReference type="RefSeq" id="WP_183769675.1">
    <property type="nucleotide sequence ID" value="NZ_JACIDK010000001.1"/>
</dbReference>
<sequence>MAADFAAARLNMVESQVRTNDVTDVRLHDAMRAIPRESLIPADKGFQAYADVDVEYAPGRYLLRPREVSKLLQAAKPLEGERVLAIAAPYAAAVLEAIGLDVTRFDAEELKAVPGGDYDLIVVEGAVTHAPQTWLDALAPHGRLLVIERNGPTGQAVYYVRAEDGVGRRTLFDAMAPVLPGFEPKAGFAF</sequence>
<evidence type="ECO:0000313" key="2">
    <source>
        <dbReference type="Proteomes" id="UP000530564"/>
    </source>
</evidence>
<dbReference type="EC" id="2.1.1.77" evidence="1"/>
<dbReference type="AlphaFoldDB" id="A0A839ZTC1"/>
<gene>
    <name evidence="1" type="ORF">GGQ61_000372</name>
</gene>
<dbReference type="SUPFAM" id="SSF53335">
    <property type="entry name" value="S-adenosyl-L-methionine-dependent methyltransferases"/>
    <property type="match status" value="1"/>
</dbReference>
<evidence type="ECO:0000313" key="1">
    <source>
        <dbReference type="EMBL" id="MBB3889675.1"/>
    </source>
</evidence>
<dbReference type="InterPro" id="IPR029063">
    <property type="entry name" value="SAM-dependent_MTases_sf"/>
</dbReference>